<protein>
    <submittedName>
        <fullName evidence="1">Uncharacterized protein</fullName>
    </submittedName>
</protein>
<dbReference type="HOGENOM" id="CLU_182261_0_0_5"/>
<dbReference type="OrthoDB" id="7678600at2"/>
<evidence type="ECO:0000313" key="2">
    <source>
        <dbReference type="Proteomes" id="UP000008130"/>
    </source>
</evidence>
<proteinExistence type="predicted"/>
<reference evidence="1 2" key="1">
    <citation type="journal article" date="2011" name="J. Bacteriol.">
        <title>Complete genome sequence of Polymorphum gilvum SL003B-26A1T, a crude oil-degrading bacterium from oil-polluted saline soil.</title>
        <authorList>
            <person name="Li S.G."/>
            <person name="Tang Y.Q."/>
            <person name="Nie Y."/>
            <person name="Cai M."/>
            <person name="Wu X.L."/>
        </authorList>
    </citation>
    <scope>NUCLEOTIDE SEQUENCE [LARGE SCALE GENOMIC DNA]</scope>
    <source>
        <strain evidence="2">LMG 25793 / CGMCC 1.9160 / SL003B-26A1</strain>
    </source>
</reference>
<name>F2IXA2_POLGS</name>
<dbReference type="RefSeq" id="WP_013652738.1">
    <property type="nucleotide sequence ID" value="NC_015259.1"/>
</dbReference>
<dbReference type="eggNOG" id="ENOG5033KJF">
    <property type="taxonomic scope" value="Bacteria"/>
</dbReference>
<dbReference type="AlphaFoldDB" id="F2IXA2"/>
<organism evidence="1 2">
    <name type="scientific">Polymorphum gilvum (strain LMG 25793 / CGMCC 1.9160 / SL003B-26A1)</name>
    <dbReference type="NCBI Taxonomy" id="991905"/>
    <lineage>
        <taxon>Bacteria</taxon>
        <taxon>Pseudomonadati</taxon>
        <taxon>Pseudomonadota</taxon>
        <taxon>Alphaproteobacteria</taxon>
        <taxon>Rhodobacterales</taxon>
        <taxon>Paracoccaceae</taxon>
        <taxon>Polymorphum</taxon>
    </lineage>
</organism>
<dbReference type="PATRIC" id="fig|991905.3.peg.2044"/>
<sequence>MARFPYRPADVQALGRLLGEAAIDAAKRQALIDDPKGCLRRAGLSDDTIALIDFKVVSDSAAKTHVVLPYRLNARRVEAGDADYLSGLARSLVPQALN</sequence>
<evidence type="ECO:0000313" key="1">
    <source>
        <dbReference type="EMBL" id="ADZ70420.1"/>
    </source>
</evidence>
<dbReference type="EMBL" id="CP002568">
    <property type="protein sequence ID" value="ADZ70420.1"/>
    <property type="molecule type" value="Genomic_DNA"/>
</dbReference>
<gene>
    <name evidence="1" type="ordered locus">SL003B_1994</name>
</gene>
<keyword evidence="2" id="KW-1185">Reference proteome</keyword>
<dbReference type="Proteomes" id="UP000008130">
    <property type="component" value="Chromosome"/>
</dbReference>
<accession>F2IXA2</accession>
<dbReference type="KEGG" id="pgv:SL003B_1994"/>